<feature type="signal peptide" evidence="3">
    <location>
        <begin position="1"/>
        <end position="21"/>
    </location>
</feature>
<evidence type="ECO:0000256" key="1">
    <source>
        <dbReference type="ARBA" id="ARBA00022729"/>
    </source>
</evidence>
<dbReference type="RefSeq" id="WP_055143414.1">
    <property type="nucleotide sequence ID" value="NZ_JXSZ01000005.1"/>
</dbReference>
<dbReference type="PROSITE" id="PS51257">
    <property type="entry name" value="PROKAR_LIPOPROTEIN"/>
    <property type="match status" value="1"/>
</dbReference>
<dbReference type="OrthoDB" id="9770761at2"/>
<dbReference type="Proteomes" id="UP000050454">
    <property type="component" value="Unassembled WGS sequence"/>
</dbReference>
<keyword evidence="1 3" id="KW-0732">Signal</keyword>
<dbReference type="Gene3D" id="1.25.40.10">
    <property type="entry name" value="Tetratricopeptide repeat domain"/>
    <property type="match status" value="1"/>
</dbReference>
<evidence type="ECO:0000256" key="2">
    <source>
        <dbReference type="SAM" id="Coils"/>
    </source>
</evidence>
<proteinExistence type="predicted"/>
<dbReference type="EMBL" id="LGTQ01000005">
    <property type="protein sequence ID" value="KPM49302.1"/>
    <property type="molecule type" value="Genomic_DNA"/>
</dbReference>
<gene>
    <name evidence="5" type="ORF">AFM12_01360</name>
</gene>
<evidence type="ECO:0000313" key="5">
    <source>
        <dbReference type="EMBL" id="KPM49302.1"/>
    </source>
</evidence>
<feature type="chain" id="PRO_5006136522" evidence="3">
    <location>
        <begin position="22"/>
        <end position="299"/>
    </location>
</feature>
<comment type="caution">
    <text evidence="5">The sequence shown here is derived from an EMBL/GenBank/DDBJ whole genome shotgun (WGS) entry which is preliminary data.</text>
</comment>
<feature type="domain" description="Outer membrane lipoprotein BamD-like" evidence="4">
    <location>
        <begin position="187"/>
        <end position="269"/>
    </location>
</feature>
<keyword evidence="2" id="KW-0175">Coiled coil</keyword>
<dbReference type="AlphaFoldDB" id="A0A0P7C3T0"/>
<reference evidence="5 6" key="1">
    <citation type="submission" date="2015-07" db="EMBL/GenBank/DDBJ databases">
        <title>The draft genome sequence of Leadbetterella sp. JN14-9.</title>
        <authorList>
            <person name="Liu Y."/>
            <person name="Du J."/>
            <person name="Shao Z."/>
        </authorList>
    </citation>
    <scope>NUCLEOTIDE SEQUENCE [LARGE SCALE GENOMIC DNA]</scope>
    <source>
        <strain evidence="5 6">JN14-9</strain>
    </source>
</reference>
<feature type="domain" description="Outer membrane lipoprotein BamD-like" evidence="4">
    <location>
        <begin position="35"/>
        <end position="181"/>
    </location>
</feature>
<dbReference type="PATRIC" id="fig|1605367.3.peg.1607"/>
<evidence type="ECO:0000259" key="4">
    <source>
        <dbReference type="Pfam" id="PF13525"/>
    </source>
</evidence>
<evidence type="ECO:0000313" key="6">
    <source>
        <dbReference type="Proteomes" id="UP000050454"/>
    </source>
</evidence>
<keyword evidence="6" id="KW-1185">Reference proteome</keyword>
<name>A0A0P7C3T0_9BACT</name>
<protein>
    <submittedName>
        <fullName evidence="5">Membrane protein</fullName>
    </submittedName>
</protein>
<accession>A0A0P7C3T0</accession>
<sequence length="299" mass="35344">MNFKKLIKPALILLTATIFMACNKEFAKLQKTGTTEAKYKAAIKYYNEADYFRANLLFDEIVPLLKGDSTAEKAQFYNAYCNFYQQQYQLSSYYFKTFYSTYANSPYAEEAFYMYAYSMFKDAPAYNLDQETTLTAIEALQTFLNTYPGSDYADNCTQNLKDLRERLERKAYEKAFLYYKTSGVTIANYKAAVITIDNFRRDFPDSKYNEELGYVQVKSQYELAENSFFRKQNERYTKTLELYEEFVDDYPESNYLKELVKIYDDTQQKLKEVVEQEEEIEKLRQESLEKKEEAVIGKN</sequence>
<dbReference type="Pfam" id="PF13525">
    <property type="entry name" value="YfiO"/>
    <property type="match status" value="2"/>
</dbReference>
<evidence type="ECO:0000256" key="3">
    <source>
        <dbReference type="SAM" id="SignalP"/>
    </source>
</evidence>
<dbReference type="InterPro" id="IPR039565">
    <property type="entry name" value="BamD-like"/>
</dbReference>
<dbReference type="STRING" id="1605367.AFM12_01360"/>
<feature type="coiled-coil region" evidence="2">
    <location>
        <begin position="256"/>
        <end position="293"/>
    </location>
</feature>
<organism evidence="5 6">
    <name type="scientific">Jiulongibacter sediminis</name>
    <dbReference type="NCBI Taxonomy" id="1605367"/>
    <lineage>
        <taxon>Bacteria</taxon>
        <taxon>Pseudomonadati</taxon>
        <taxon>Bacteroidota</taxon>
        <taxon>Cytophagia</taxon>
        <taxon>Cytophagales</taxon>
        <taxon>Leadbetterellaceae</taxon>
        <taxon>Jiulongibacter</taxon>
    </lineage>
</organism>
<dbReference type="InterPro" id="IPR011990">
    <property type="entry name" value="TPR-like_helical_dom_sf"/>
</dbReference>